<organism evidence="9 10">
    <name type="scientific">Maritalea mobilis</name>
    <dbReference type="NCBI Taxonomy" id="483324"/>
    <lineage>
        <taxon>Bacteria</taxon>
        <taxon>Pseudomonadati</taxon>
        <taxon>Pseudomonadota</taxon>
        <taxon>Alphaproteobacteria</taxon>
        <taxon>Hyphomicrobiales</taxon>
        <taxon>Devosiaceae</taxon>
        <taxon>Maritalea</taxon>
    </lineage>
</organism>
<dbReference type="Gene3D" id="3.30.1890.10">
    <property type="entry name" value="FepE-like"/>
    <property type="match status" value="1"/>
</dbReference>
<dbReference type="GO" id="GO:0005886">
    <property type="term" value="C:plasma membrane"/>
    <property type="evidence" value="ECO:0007669"/>
    <property type="project" value="UniProtKB-SubCell"/>
</dbReference>
<dbReference type="PANTHER" id="PTHR32309:SF13">
    <property type="entry name" value="FERRIC ENTEROBACTIN TRANSPORT PROTEIN FEPE"/>
    <property type="match status" value="1"/>
</dbReference>
<gene>
    <name evidence="9" type="ORF">ATL17_0148</name>
</gene>
<dbReference type="RefSeq" id="WP_166638838.1">
    <property type="nucleotide sequence ID" value="NZ_SNYR01000001.1"/>
</dbReference>
<keyword evidence="3 7" id="KW-0812">Transmembrane</keyword>
<comment type="caution">
    <text evidence="9">The sequence shown here is derived from an EMBL/GenBank/DDBJ whole genome shotgun (WGS) entry which is preliminary data.</text>
</comment>
<keyword evidence="5 7" id="KW-0472">Membrane</keyword>
<name>A0A4R6VQD5_9HYPH</name>
<dbReference type="Pfam" id="PF02706">
    <property type="entry name" value="Wzz"/>
    <property type="match status" value="1"/>
</dbReference>
<keyword evidence="6" id="KW-0175">Coiled coil</keyword>
<accession>A0A4R6VQD5</accession>
<dbReference type="EMBL" id="SNYR01000001">
    <property type="protein sequence ID" value="TDQ66162.1"/>
    <property type="molecule type" value="Genomic_DNA"/>
</dbReference>
<feature type="transmembrane region" description="Helical" evidence="7">
    <location>
        <begin position="27"/>
        <end position="46"/>
    </location>
</feature>
<comment type="subcellular location">
    <subcellularLocation>
        <location evidence="1">Cell membrane</location>
        <topology evidence="1">Multi-pass membrane protein</topology>
    </subcellularLocation>
</comment>
<sequence length="363" mass="40939">MNQVDQRPQYDEIDLGDLLVGLWDGKWIIIGCTLLGLIFGLAYILVPNHPEKASIELFPVSTIEQNTYAPLNRTEFISVTRGRLMNDFVQELQLRDVIVEAAREVLVDPDGTNPDRSAVGFANAVKLVAPEPEEGARPNWQMSFTVPSEEAGIAVMTEIVKAGTARVQRNLVQLFEQQLQFSQQSRQLQLEDLREDRQNAIADYDQRVNERLAFLEEQAALARSQDLAQSALLEGNTFGRNATVTQIQADVPYYFAGYIAIEKEIEMMRSRENKENFVAQLAEIDRQIRELEQDRSIERARVAFEATPLAGDNFRAINFDPRDMQFASTARKSLILAGAIMFGGFLGLMVLIMRNALRNRKAA</sequence>
<keyword evidence="4 7" id="KW-1133">Transmembrane helix</keyword>
<proteinExistence type="predicted"/>
<evidence type="ECO:0000259" key="8">
    <source>
        <dbReference type="Pfam" id="PF02706"/>
    </source>
</evidence>
<dbReference type="InterPro" id="IPR050445">
    <property type="entry name" value="Bact_polysacc_biosynth/exp"/>
</dbReference>
<evidence type="ECO:0000256" key="1">
    <source>
        <dbReference type="ARBA" id="ARBA00004651"/>
    </source>
</evidence>
<evidence type="ECO:0000313" key="10">
    <source>
        <dbReference type="Proteomes" id="UP000295391"/>
    </source>
</evidence>
<dbReference type="PANTHER" id="PTHR32309">
    <property type="entry name" value="TYROSINE-PROTEIN KINASE"/>
    <property type="match status" value="1"/>
</dbReference>
<evidence type="ECO:0000256" key="2">
    <source>
        <dbReference type="ARBA" id="ARBA00022475"/>
    </source>
</evidence>
<feature type="domain" description="Polysaccharide chain length determinant N-terminal" evidence="8">
    <location>
        <begin position="11"/>
        <end position="47"/>
    </location>
</feature>
<evidence type="ECO:0000256" key="3">
    <source>
        <dbReference type="ARBA" id="ARBA00022692"/>
    </source>
</evidence>
<dbReference type="Proteomes" id="UP000295391">
    <property type="component" value="Unassembled WGS sequence"/>
</dbReference>
<keyword evidence="2" id="KW-1003">Cell membrane</keyword>
<evidence type="ECO:0000313" key="9">
    <source>
        <dbReference type="EMBL" id="TDQ66162.1"/>
    </source>
</evidence>
<reference evidence="9 10" key="1">
    <citation type="submission" date="2019-03" db="EMBL/GenBank/DDBJ databases">
        <title>Genomic Encyclopedia of Type Strains, Phase III (KMG-III): the genomes of soil and plant-associated and newly described type strains.</title>
        <authorList>
            <person name="Whitman W."/>
        </authorList>
    </citation>
    <scope>NUCLEOTIDE SEQUENCE [LARGE SCALE GENOMIC DNA]</scope>
    <source>
        <strain evidence="9 10">CGMCC 1.7002</strain>
    </source>
</reference>
<keyword evidence="10" id="KW-1185">Reference proteome</keyword>
<feature type="transmembrane region" description="Helical" evidence="7">
    <location>
        <begin position="334"/>
        <end position="353"/>
    </location>
</feature>
<evidence type="ECO:0000256" key="7">
    <source>
        <dbReference type="SAM" id="Phobius"/>
    </source>
</evidence>
<protein>
    <submittedName>
        <fullName evidence="9">LPS O-antigen subunit length determinant protein (WzzB/FepE family)</fullName>
    </submittedName>
</protein>
<dbReference type="GO" id="GO:0004713">
    <property type="term" value="F:protein tyrosine kinase activity"/>
    <property type="evidence" value="ECO:0007669"/>
    <property type="project" value="TreeGrafter"/>
</dbReference>
<dbReference type="AlphaFoldDB" id="A0A4R6VQD5"/>
<evidence type="ECO:0000256" key="5">
    <source>
        <dbReference type="ARBA" id="ARBA00023136"/>
    </source>
</evidence>
<feature type="coiled-coil region" evidence="6">
    <location>
        <begin position="274"/>
        <end position="301"/>
    </location>
</feature>
<dbReference type="InterPro" id="IPR003856">
    <property type="entry name" value="LPS_length_determ_N"/>
</dbReference>
<evidence type="ECO:0000256" key="4">
    <source>
        <dbReference type="ARBA" id="ARBA00022989"/>
    </source>
</evidence>
<dbReference type="SUPFAM" id="SSF160355">
    <property type="entry name" value="Bacterial polysaccharide co-polymerase-like"/>
    <property type="match status" value="1"/>
</dbReference>
<evidence type="ECO:0000256" key="6">
    <source>
        <dbReference type="SAM" id="Coils"/>
    </source>
</evidence>